<proteinExistence type="predicted"/>
<evidence type="ECO:0000313" key="3">
    <source>
        <dbReference type="Proteomes" id="UP000500826"/>
    </source>
</evidence>
<dbReference type="InterPro" id="IPR043128">
    <property type="entry name" value="Rev_trsase/Diguanyl_cyclase"/>
</dbReference>
<dbReference type="PANTHER" id="PTHR46663:SF3">
    <property type="entry name" value="SLL0267 PROTEIN"/>
    <property type="match status" value="1"/>
</dbReference>
<dbReference type="InterPro" id="IPR052163">
    <property type="entry name" value="DGC-Regulatory_Protein"/>
</dbReference>
<dbReference type="EMBL" id="CP053418">
    <property type="protein sequence ID" value="QJW84248.1"/>
    <property type="molecule type" value="Genomic_DNA"/>
</dbReference>
<dbReference type="PROSITE" id="PS50887">
    <property type="entry name" value="GGDEF"/>
    <property type="match status" value="1"/>
</dbReference>
<keyword evidence="3" id="KW-1185">Reference proteome</keyword>
<sequence>MPNRQHLLDRLTEAVGEGTGESREGALMFIDLDNFKVLNDTLGHQKGDLLLQQVARRLRNCVAKGDLVARLGGDEFVVLLENTPEKPLDPMTAAKVVSERILAGWASRTCCPGTCTTAPAASA</sequence>
<protein>
    <submittedName>
        <fullName evidence="2">GGDEF domain-containing protein</fullName>
    </submittedName>
</protein>
<name>A0ABX6P4F0_9BURK</name>
<feature type="domain" description="GGDEF" evidence="1">
    <location>
        <begin position="23"/>
        <end position="123"/>
    </location>
</feature>
<dbReference type="Gene3D" id="3.30.70.270">
    <property type="match status" value="1"/>
</dbReference>
<evidence type="ECO:0000313" key="2">
    <source>
        <dbReference type="EMBL" id="QJW84248.1"/>
    </source>
</evidence>
<dbReference type="InterPro" id="IPR029787">
    <property type="entry name" value="Nucleotide_cyclase"/>
</dbReference>
<dbReference type="SUPFAM" id="SSF55073">
    <property type="entry name" value="Nucleotide cyclase"/>
    <property type="match status" value="1"/>
</dbReference>
<accession>A0ABX6P4F0</accession>
<reference evidence="2 3" key="2">
    <citation type="submission" date="2020-05" db="EMBL/GenBank/DDBJ databases">
        <authorList>
            <person name="Khan S.A."/>
            <person name="Jeon C.O."/>
            <person name="Chun B.H."/>
        </authorList>
    </citation>
    <scope>NUCLEOTIDE SEQUENCE [LARGE SCALE GENOMIC DNA]</scope>
    <source>
        <strain evidence="2 3">H242</strain>
    </source>
</reference>
<dbReference type="NCBIfam" id="TIGR00254">
    <property type="entry name" value="GGDEF"/>
    <property type="match status" value="1"/>
</dbReference>
<dbReference type="Proteomes" id="UP000500826">
    <property type="component" value="Chromosome"/>
</dbReference>
<dbReference type="CDD" id="cd01949">
    <property type="entry name" value="GGDEF"/>
    <property type="match status" value="1"/>
</dbReference>
<dbReference type="InterPro" id="IPR000160">
    <property type="entry name" value="GGDEF_dom"/>
</dbReference>
<dbReference type="PANTHER" id="PTHR46663">
    <property type="entry name" value="DIGUANYLATE CYCLASE DGCT-RELATED"/>
    <property type="match status" value="1"/>
</dbReference>
<organism evidence="2 3">
    <name type="scientific">Ramlibacter terrae</name>
    <dbReference type="NCBI Taxonomy" id="2732511"/>
    <lineage>
        <taxon>Bacteria</taxon>
        <taxon>Pseudomonadati</taxon>
        <taxon>Pseudomonadota</taxon>
        <taxon>Betaproteobacteria</taxon>
        <taxon>Burkholderiales</taxon>
        <taxon>Comamonadaceae</taxon>
        <taxon>Ramlibacter</taxon>
    </lineage>
</organism>
<evidence type="ECO:0000259" key="1">
    <source>
        <dbReference type="PROSITE" id="PS50887"/>
    </source>
</evidence>
<dbReference type="SMART" id="SM00267">
    <property type="entry name" value="GGDEF"/>
    <property type="match status" value="1"/>
</dbReference>
<reference evidence="2 3" key="1">
    <citation type="submission" date="2020-05" db="EMBL/GenBank/DDBJ databases">
        <title>Ramlibacter rhizophilus sp. nov., isolated from rhizosphere soil of national flower Mugunghwa from South Korea.</title>
        <authorList>
            <person name="Zheng-Fei Y."/>
            <person name="Huan T."/>
        </authorList>
    </citation>
    <scope>NUCLEOTIDE SEQUENCE [LARGE SCALE GENOMIC DNA]</scope>
    <source>
        <strain evidence="2 3">H242</strain>
    </source>
</reference>
<gene>
    <name evidence="2" type="ORF">HK414_11565</name>
</gene>
<dbReference type="Pfam" id="PF00990">
    <property type="entry name" value="GGDEF"/>
    <property type="match status" value="1"/>
</dbReference>